<feature type="transmembrane region" description="Helical" evidence="1">
    <location>
        <begin position="20"/>
        <end position="47"/>
    </location>
</feature>
<sequence length="171" mass="17645">MHVRPAWSPSPTLAPTPRAWPAWAVVALGGSALALADLGFVSVYWFLHSGVAPVRIGQGIASWVVGSQAAHAGGLDAAIAGALLYCATVAAMVAGYMRIAARWPRLHARAWFAGTVYGIAMYGLLFEVLVPYVSAASVGNGHAPVSWTLACLVSYAGIGIGCAAIARSQAR</sequence>
<gene>
    <name evidence="2" type="ORF">LF41_2800</name>
</gene>
<name>A0A0A2WMN5_9GAMM</name>
<dbReference type="PATRIC" id="fig|1300345.3.peg.1354"/>
<comment type="caution">
    <text evidence="2">The sequence shown here is derived from an EMBL/GenBank/DDBJ whole genome shotgun (WGS) entry which is preliminary data.</text>
</comment>
<evidence type="ECO:0000313" key="2">
    <source>
        <dbReference type="EMBL" id="KGQ19540.1"/>
    </source>
</evidence>
<dbReference type="EMBL" id="JRKJ01000007">
    <property type="protein sequence ID" value="KGQ19540.1"/>
    <property type="molecule type" value="Genomic_DNA"/>
</dbReference>
<dbReference type="OrthoDB" id="6025097at2"/>
<dbReference type="RefSeq" id="WP_036167846.1">
    <property type="nucleotide sequence ID" value="NZ_JRKJ01000007.1"/>
</dbReference>
<dbReference type="Proteomes" id="UP000030518">
    <property type="component" value="Unassembled WGS sequence"/>
</dbReference>
<protein>
    <recommendedName>
        <fullName evidence="4">Transmembrane protein</fullName>
    </recommendedName>
</protein>
<organism evidence="2 3">
    <name type="scientific">Lysobacter dokdonensis DS-58</name>
    <dbReference type="NCBI Taxonomy" id="1300345"/>
    <lineage>
        <taxon>Bacteria</taxon>
        <taxon>Pseudomonadati</taxon>
        <taxon>Pseudomonadota</taxon>
        <taxon>Gammaproteobacteria</taxon>
        <taxon>Lysobacterales</taxon>
        <taxon>Lysobacteraceae</taxon>
        <taxon>Noviluteimonas</taxon>
    </lineage>
</organism>
<feature type="transmembrane region" description="Helical" evidence="1">
    <location>
        <begin position="111"/>
        <end position="133"/>
    </location>
</feature>
<evidence type="ECO:0008006" key="4">
    <source>
        <dbReference type="Google" id="ProtNLM"/>
    </source>
</evidence>
<keyword evidence="1" id="KW-1133">Transmembrane helix</keyword>
<keyword evidence="3" id="KW-1185">Reference proteome</keyword>
<dbReference type="AlphaFoldDB" id="A0A0A2WMN5"/>
<keyword evidence="1" id="KW-0812">Transmembrane</keyword>
<evidence type="ECO:0000313" key="3">
    <source>
        <dbReference type="Proteomes" id="UP000030518"/>
    </source>
</evidence>
<evidence type="ECO:0000256" key="1">
    <source>
        <dbReference type="SAM" id="Phobius"/>
    </source>
</evidence>
<feature type="transmembrane region" description="Helical" evidence="1">
    <location>
        <begin position="145"/>
        <end position="166"/>
    </location>
</feature>
<reference evidence="2 3" key="1">
    <citation type="submission" date="2014-09" db="EMBL/GenBank/DDBJ databases">
        <title>Genome sequences of Lysobacter dokdonensis DS-58.</title>
        <authorList>
            <person name="Kim J.F."/>
            <person name="Kwak M.-J."/>
        </authorList>
    </citation>
    <scope>NUCLEOTIDE SEQUENCE [LARGE SCALE GENOMIC DNA]</scope>
    <source>
        <strain evidence="2 3">DS-58</strain>
    </source>
</reference>
<proteinExistence type="predicted"/>
<feature type="transmembrane region" description="Helical" evidence="1">
    <location>
        <begin position="77"/>
        <end position="99"/>
    </location>
</feature>
<keyword evidence="1" id="KW-0472">Membrane</keyword>
<dbReference type="STRING" id="1300345.LF41_2800"/>
<accession>A0A0A2WMN5</accession>